<protein>
    <submittedName>
        <fullName evidence="2">Helix-turn-helix domain-containing protein</fullName>
    </submittedName>
</protein>
<dbReference type="EMBL" id="OCNE01000027">
    <property type="protein sequence ID" value="SOD66750.1"/>
    <property type="molecule type" value="Genomic_DNA"/>
</dbReference>
<dbReference type="InterPro" id="IPR001387">
    <property type="entry name" value="Cro/C1-type_HTH"/>
</dbReference>
<evidence type="ECO:0000313" key="3">
    <source>
        <dbReference type="Proteomes" id="UP000219072"/>
    </source>
</evidence>
<dbReference type="GO" id="GO:0003677">
    <property type="term" value="F:DNA binding"/>
    <property type="evidence" value="ECO:0007669"/>
    <property type="project" value="InterPro"/>
</dbReference>
<dbReference type="Gene3D" id="1.10.260.40">
    <property type="entry name" value="lambda repressor-like DNA-binding domains"/>
    <property type="match status" value="1"/>
</dbReference>
<keyword evidence="3" id="KW-1185">Reference proteome</keyword>
<accession>A0A286E778</accession>
<sequence>MGRAVSTVRRMRLGLELRRLREQVGKSQQDAAEALDTSDTKVSRLEGGKTGLSRLELVALLDLYEVSDRRLRDGLLELNRNSKQRGWWQQRQDVLTPKLVELIELESTASTIFQYEALVVPGLLQTEAYARAIISGFPTPHSPSVDHAVQVRMERQQLLTQDEKPRLLCLLDEAILRRQVGSPEVMAEQLRRLVEINNPPHLAIQVIPFARGAHAGLDGSFLHFTFSGAADMDIVFLEQKDSRVFVEEETSVEPYRIAAEHLRTQALSSPESMTLISAIAAELDGK</sequence>
<dbReference type="Pfam" id="PF19054">
    <property type="entry name" value="DUF5753"/>
    <property type="match status" value="1"/>
</dbReference>
<organism evidence="2 3">
    <name type="scientific">Streptomyces zhaozhouensis</name>
    <dbReference type="NCBI Taxonomy" id="1300267"/>
    <lineage>
        <taxon>Bacteria</taxon>
        <taxon>Bacillati</taxon>
        <taxon>Actinomycetota</taxon>
        <taxon>Actinomycetes</taxon>
        <taxon>Kitasatosporales</taxon>
        <taxon>Streptomycetaceae</taxon>
        <taxon>Streptomyces</taxon>
    </lineage>
</organism>
<dbReference type="Proteomes" id="UP000219072">
    <property type="component" value="Unassembled WGS sequence"/>
</dbReference>
<dbReference type="SMART" id="SM00530">
    <property type="entry name" value="HTH_XRE"/>
    <property type="match status" value="1"/>
</dbReference>
<dbReference type="InterPro" id="IPR010982">
    <property type="entry name" value="Lambda_DNA-bd_dom_sf"/>
</dbReference>
<proteinExistence type="predicted"/>
<evidence type="ECO:0000313" key="2">
    <source>
        <dbReference type="EMBL" id="SOD66750.1"/>
    </source>
</evidence>
<dbReference type="PROSITE" id="PS50943">
    <property type="entry name" value="HTH_CROC1"/>
    <property type="match status" value="1"/>
</dbReference>
<dbReference type="AlphaFoldDB" id="A0A286E778"/>
<gene>
    <name evidence="2" type="ORF">SAMN06297387_12714</name>
</gene>
<dbReference type="SUPFAM" id="SSF47413">
    <property type="entry name" value="lambda repressor-like DNA-binding domains"/>
    <property type="match status" value="1"/>
</dbReference>
<reference evidence="2 3" key="1">
    <citation type="submission" date="2017-09" db="EMBL/GenBank/DDBJ databases">
        <authorList>
            <person name="Ehlers B."/>
            <person name="Leendertz F.H."/>
        </authorList>
    </citation>
    <scope>NUCLEOTIDE SEQUENCE [LARGE SCALE GENOMIC DNA]</scope>
    <source>
        <strain evidence="2 3">CGMCC 4.7095</strain>
    </source>
</reference>
<dbReference type="OrthoDB" id="4116632at2"/>
<name>A0A286E778_9ACTN</name>
<evidence type="ECO:0000259" key="1">
    <source>
        <dbReference type="PROSITE" id="PS50943"/>
    </source>
</evidence>
<dbReference type="InterPro" id="IPR043917">
    <property type="entry name" value="DUF5753"/>
</dbReference>
<dbReference type="CDD" id="cd00093">
    <property type="entry name" value="HTH_XRE"/>
    <property type="match status" value="1"/>
</dbReference>
<feature type="domain" description="HTH cro/C1-type" evidence="1">
    <location>
        <begin position="17"/>
        <end position="71"/>
    </location>
</feature>
<dbReference type="Pfam" id="PF13560">
    <property type="entry name" value="HTH_31"/>
    <property type="match status" value="1"/>
</dbReference>